<feature type="compositionally biased region" description="Basic residues" evidence="4">
    <location>
        <begin position="1"/>
        <end position="18"/>
    </location>
</feature>
<name>A0A4X1UGT7_PIG</name>
<dbReference type="Proteomes" id="UP000694726">
    <property type="component" value="Unplaced"/>
</dbReference>
<dbReference type="SMART" id="SM01397">
    <property type="entry name" value="Ribosomal_S3Ae"/>
    <property type="match status" value="1"/>
</dbReference>
<evidence type="ECO:0000313" key="5">
    <source>
        <dbReference type="Ensembl" id="ENSSSCP00070027417.1"/>
    </source>
</evidence>
<dbReference type="GO" id="GO:1990904">
    <property type="term" value="C:ribonucleoprotein complex"/>
    <property type="evidence" value="ECO:0007669"/>
    <property type="project" value="UniProtKB-KW"/>
</dbReference>
<dbReference type="Proteomes" id="UP000314985">
    <property type="component" value="Chromosome 17"/>
</dbReference>
<evidence type="ECO:0000256" key="2">
    <source>
        <dbReference type="ARBA" id="ARBA00022980"/>
    </source>
</evidence>
<dbReference type="Ensembl" id="ENSSSCT00015013733.1">
    <property type="protein sequence ID" value="ENSSSCP00015005325.1"/>
    <property type="gene ID" value="ENSSSCG00015010477.1"/>
</dbReference>
<evidence type="ECO:0008006" key="7">
    <source>
        <dbReference type="Google" id="ProtNLM"/>
    </source>
</evidence>
<dbReference type="Pfam" id="PF01015">
    <property type="entry name" value="Ribosomal_S3Ae"/>
    <property type="match status" value="1"/>
</dbReference>
<keyword evidence="1" id="KW-0963">Cytoplasm</keyword>
<protein>
    <recommendedName>
        <fullName evidence="7">40S ribosomal protein S3a</fullName>
    </recommendedName>
</protein>
<dbReference type="Ensembl" id="ENSSSCT00070032846.1">
    <property type="protein sequence ID" value="ENSSSCP00070027417.1"/>
    <property type="gene ID" value="ENSSSCG00070016675.1"/>
</dbReference>
<sequence>MVGKNKHLTKRGKKRAKKKVGDPFSKKNWCDIKALTMFNIRNIRKKTVTTTQGTKITTNGLKGHVFEVSFANLQNDEAAFRKFKLIAEMCRAKTA</sequence>
<accession>A0A4X1UGT7</accession>
<dbReference type="GO" id="GO:0005840">
    <property type="term" value="C:ribosome"/>
    <property type="evidence" value="ECO:0007669"/>
    <property type="project" value="UniProtKB-KW"/>
</dbReference>
<dbReference type="PANTHER" id="PTHR11830">
    <property type="entry name" value="40S RIBOSOMAL PROTEIN S3A"/>
    <property type="match status" value="1"/>
</dbReference>
<feature type="region of interest" description="Disordered" evidence="4">
    <location>
        <begin position="1"/>
        <end position="22"/>
    </location>
</feature>
<dbReference type="GO" id="GO:0006412">
    <property type="term" value="P:translation"/>
    <property type="evidence" value="ECO:0007669"/>
    <property type="project" value="InterPro"/>
</dbReference>
<evidence type="ECO:0000313" key="6">
    <source>
        <dbReference type="Proteomes" id="UP000314985"/>
    </source>
</evidence>
<organism evidence="5 6">
    <name type="scientific">Sus scrofa</name>
    <name type="common">Pig</name>
    <dbReference type="NCBI Taxonomy" id="9823"/>
    <lineage>
        <taxon>Eukaryota</taxon>
        <taxon>Metazoa</taxon>
        <taxon>Chordata</taxon>
        <taxon>Craniata</taxon>
        <taxon>Vertebrata</taxon>
        <taxon>Euteleostomi</taxon>
        <taxon>Mammalia</taxon>
        <taxon>Eutheria</taxon>
        <taxon>Laurasiatheria</taxon>
        <taxon>Artiodactyla</taxon>
        <taxon>Suina</taxon>
        <taxon>Suidae</taxon>
        <taxon>Sus</taxon>
    </lineage>
</organism>
<dbReference type="AlphaFoldDB" id="A0A4X1UGT7"/>
<proteinExistence type="predicted"/>
<evidence type="ECO:0000256" key="4">
    <source>
        <dbReference type="SAM" id="MobiDB-lite"/>
    </source>
</evidence>
<reference evidence="5 6" key="1">
    <citation type="submission" date="2017-08" db="EMBL/GenBank/DDBJ databases">
        <title>USMARCv1.0.</title>
        <authorList>
            <person name="Hannum G.I."/>
            <person name="Koren S."/>
            <person name="Schroeder S.G."/>
            <person name="Chin S.C."/>
            <person name="Nonneman D.J."/>
            <person name="Becker S.A."/>
            <person name="Rosen B.D."/>
            <person name="Bickhart D.M."/>
            <person name="Putnam N.H."/>
            <person name="Green R.E."/>
            <person name="Tuggle C.K."/>
            <person name="Liu H."/>
            <person name="Rohrer G.A."/>
            <person name="Warr A."/>
            <person name="Hall R."/>
            <person name="Kim K."/>
            <person name="Hume D.A."/>
            <person name="Talbot R."/>
            <person name="Chow W."/>
            <person name="Howe K."/>
            <person name="Schwartz A.S."/>
            <person name="Watson M."/>
            <person name="Archibald A.L."/>
            <person name="Phillippy A.M."/>
            <person name="Smith T.P.L."/>
        </authorList>
    </citation>
    <scope>NUCLEOTIDE SEQUENCE [LARGE SCALE GENOMIC DNA]</scope>
</reference>
<dbReference type="GO" id="GO:0003735">
    <property type="term" value="F:structural constituent of ribosome"/>
    <property type="evidence" value="ECO:0007669"/>
    <property type="project" value="InterPro"/>
</dbReference>
<evidence type="ECO:0000256" key="1">
    <source>
        <dbReference type="ARBA" id="ARBA00022490"/>
    </source>
</evidence>
<reference evidence="5" key="2">
    <citation type="submission" date="2025-05" db="UniProtKB">
        <authorList>
            <consortium name="Ensembl"/>
        </authorList>
    </citation>
    <scope>IDENTIFICATION</scope>
</reference>
<keyword evidence="3" id="KW-0687">Ribonucleoprotein</keyword>
<keyword evidence="2" id="KW-0689">Ribosomal protein</keyword>
<dbReference type="InterPro" id="IPR001593">
    <property type="entry name" value="Ribosomal_eS1"/>
</dbReference>
<evidence type="ECO:0000256" key="3">
    <source>
        <dbReference type="ARBA" id="ARBA00023274"/>
    </source>
</evidence>